<evidence type="ECO:0000313" key="6">
    <source>
        <dbReference type="EMBL" id="MDW5596925.1"/>
    </source>
</evidence>
<feature type="domain" description="Rieske" evidence="5">
    <location>
        <begin position="7"/>
        <end position="120"/>
    </location>
</feature>
<dbReference type="PANTHER" id="PTHR21496">
    <property type="entry name" value="FERREDOXIN-RELATED"/>
    <property type="match status" value="1"/>
</dbReference>
<dbReference type="PANTHER" id="PTHR21496:SF23">
    <property type="entry name" value="3-PHENYLPROPIONATE_CINNAMIC ACID DIOXYGENASE FERREDOXIN SUBUNIT"/>
    <property type="match status" value="1"/>
</dbReference>
<evidence type="ECO:0000256" key="1">
    <source>
        <dbReference type="ARBA" id="ARBA00022714"/>
    </source>
</evidence>
<dbReference type="Proteomes" id="UP001284601">
    <property type="component" value="Unassembled WGS sequence"/>
</dbReference>
<reference evidence="6 7" key="2">
    <citation type="submission" date="2023-10" db="EMBL/GenBank/DDBJ databases">
        <authorList>
            <person name="Han X.F."/>
        </authorList>
    </citation>
    <scope>NUCLEOTIDE SEQUENCE [LARGE SCALE GENOMIC DNA]</scope>
    <source>
        <strain evidence="6 7">KCTC 39840</strain>
    </source>
</reference>
<dbReference type="PROSITE" id="PS51296">
    <property type="entry name" value="RIESKE"/>
    <property type="match status" value="1"/>
</dbReference>
<gene>
    <name evidence="6" type="ORF">R7226_21435</name>
</gene>
<evidence type="ECO:0000313" key="7">
    <source>
        <dbReference type="Proteomes" id="UP001284601"/>
    </source>
</evidence>
<evidence type="ECO:0000256" key="2">
    <source>
        <dbReference type="ARBA" id="ARBA00022723"/>
    </source>
</evidence>
<dbReference type="Pfam" id="PF00355">
    <property type="entry name" value="Rieske"/>
    <property type="match status" value="1"/>
</dbReference>
<name>A0ABU4HUK6_9ACTN</name>
<keyword evidence="4" id="KW-0411">Iron-sulfur</keyword>
<organism evidence="6 7">
    <name type="scientific">Conexibacter stalactiti</name>
    <dbReference type="NCBI Taxonomy" id="1940611"/>
    <lineage>
        <taxon>Bacteria</taxon>
        <taxon>Bacillati</taxon>
        <taxon>Actinomycetota</taxon>
        <taxon>Thermoleophilia</taxon>
        <taxon>Solirubrobacterales</taxon>
        <taxon>Conexibacteraceae</taxon>
        <taxon>Conexibacter</taxon>
    </lineage>
</organism>
<dbReference type="EMBL" id="JAWSTH010000069">
    <property type="protein sequence ID" value="MDW5596925.1"/>
    <property type="molecule type" value="Genomic_DNA"/>
</dbReference>
<evidence type="ECO:0000256" key="4">
    <source>
        <dbReference type="ARBA" id="ARBA00023014"/>
    </source>
</evidence>
<comment type="caution">
    <text evidence="6">The sequence shown here is derived from an EMBL/GenBank/DDBJ whole genome shotgun (WGS) entry which is preliminary data.</text>
</comment>
<dbReference type="Gene3D" id="2.102.10.10">
    <property type="entry name" value="Rieske [2Fe-2S] iron-sulphur domain"/>
    <property type="match status" value="1"/>
</dbReference>
<keyword evidence="1" id="KW-0001">2Fe-2S</keyword>
<dbReference type="InterPro" id="IPR036922">
    <property type="entry name" value="Rieske_2Fe-2S_sf"/>
</dbReference>
<sequence>MAPGEERDIGAAEQFPDGSRTVVDVAGRQVGVFNVGGELHALPNVCPHQTGPLCEVARLTGTFRQAADGDWRKEWVHDGEIVACPWHGLEFHVPTGRCLAYPHIQLRRYSVRVAEGRVLLSVGGRRAAAAGAA</sequence>
<evidence type="ECO:0000259" key="5">
    <source>
        <dbReference type="PROSITE" id="PS51296"/>
    </source>
</evidence>
<protein>
    <submittedName>
        <fullName evidence="6">Rieske 2Fe-2S domain-containing protein</fullName>
    </submittedName>
</protein>
<dbReference type="InterPro" id="IPR017941">
    <property type="entry name" value="Rieske_2Fe-2S"/>
</dbReference>
<dbReference type="SUPFAM" id="SSF50022">
    <property type="entry name" value="ISP domain"/>
    <property type="match status" value="1"/>
</dbReference>
<keyword evidence="7" id="KW-1185">Reference proteome</keyword>
<evidence type="ECO:0000256" key="3">
    <source>
        <dbReference type="ARBA" id="ARBA00023004"/>
    </source>
</evidence>
<reference evidence="7" key="1">
    <citation type="submission" date="2023-07" db="EMBL/GenBank/DDBJ databases">
        <title>Conexibacter stalactiti sp. nov., isolated from stalactites in a lava cave and emended description of the genus Conexibacter.</title>
        <authorList>
            <person name="Lee S.D."/>
        </authorList>
    </citation>
    <scope>NUCLEOTIDE SEQUENCE [LARGE SCALE GENOMIC DNA]</scope>
    <source>
        <strain evidence="7">KCTC 39840</strain>
    </source>
</reference>
<dbReference type="RefSeq" id="WP_318599361.1">
    <property type="nucleotide sequence ID" value="NZ_JAWSTH010000069.1"/>
</dbReference>
<keyword evidence="3" id="KW-0408">Iron</keyword>
<accession>A0ABU4HUK6</accession>
<keyword evidence="2" id="KW-0479">Metal-binding</keyword>
<proteinExistence type="predicted"/>